<evidence type="ECO:0000259" key="12">
    <source>
        <dbReference type="PROSITE" id="PS51032"/>
    </source>
</evidence>
<keyword evidence="3" id="KW-0611">Plant defense</keyword>
<dbReference type="AlphaFoldDB" id="A0A5N6LZT8"/>
<evidence type="ECO:0000313" key="13">
    <source>
        <dbReference type="EMBL" id="KAD3066846.1"/>
    </source>
</evidence>
<evidence type="ECO:0000256" key="4">
    <source>
        <dbReference type="ARBA" id="ARBA00023015"/>
    </source>
</evidence>
<dbReference type="InterPro" id="IPR001471">
    <property type="entry name" value="AP2/ERF_dom"/>
</dbReference>
<dbReference type="GO" id="GO:0000976">
    <property type="term" value="F:transcription cis-regulatory region binding"/>
    <property type="evidence" value="ECO:0007669"/>
    <property type="project" value="UniProtKB-ARBA"/>
</dbReference>
<keyword evidence="14" id="KW-1185">Reference proteome</keyword>
<dbReference type="SUPFAM" id="SSF54171">
    <property type="entry name" value="DNA-binding domain"/>
    <property type="match status" value="1"/>
</dbReference>
<dbReference type="PRINTS" id="PR00367">
    <property type="entry name" value="ETHRSPELEMNT"/>
</dbReference>
<evidence type="ECO:0000256" key="10">
    <source>
        <dbReference type="SAM" id="MobiDB-lite"/>
    </source>
</evidence>
<evidence type="ECO:0000256" key="1">
    <source>
        <dbReference type="ARBA" id="ARBA00004123"/>
    </source>
</evidence>
<proteinExistence type="inferred from homology"/>
<comment type="subcellular location">
    <subcellularLocation>
        <location evidence="1">Nucleus</location>
    </subcellularLocation>
</comment>
<dbReference type="Gene3D" id="3.30.730.10">
    <property type="entry name" value="AP2/ERF domain"/>
    <property type="match status" value="1"/>
</dbReference>
<evidence type="ECO:0000256" key="5">
    <source>
        <dbReference type="ARBA" id="ARBA00023125"/>
    </source>
</evidence>
<organism evidence="13 14">
    <name type="scientific">Mikania micrantha</name>
    <name type="common">bitter vine</name>
    <dbReference type="NCBI Taxonomy" id="192012"/>
    <lineage>
        <taxon>Eukaryota</taxon>
        <taxon>Viridiplantae</taxon>
        <taxon>Streptophyta</taxon>
        <taxon>Embryophyta</taxon>
        <taxon>Tracheophyta</taxon>
        <taxon>Spermatophyta</taxon>
        <taxon>Magnoliopsida</taxon>
        <taxon>eudicotyledons</taxon>
        <taxon>Gunneridae</taxon>
        <taxon>Pentapetalae</taxon>
        <taxon>asterids</taxon>
        <taxon>campanulids</taxon>
        <taxon>Asterales</taxon>
        <taxon>Asteraceae</taxon>
        <taxon>Asteroideae</taxon>
        <taxon>Heliantheae alliance</taxon>
        <taxon>Eupatorieae</taxon>
        <taxon>Mikania</taxon>
    </lineage>
</organism>
<dbReference type="SMART" id="SM00380">
    <property type="entry name" value="AP2"/>
    <property type="match status" value="1"/>
</dbReference>
<keyword evidence="2" id="KW-0936">Ethylene signaling pathway</keyword>
<name>A0A5N6LZT8_9ASTR</name>
<dbReference type="CDD" id="cd00018">
    <property type="entry name" value="AP2"/>
    <property type="match status" value="1"/>
</dbReference>
<evidence type="ECO:0000313" key="14">
    <source>
        <dbReference type="Proteomes" id="UP000326396"/>
    </source>
</evidence>
<keyword evidence="5" id="KW-0238">DNA-binding</keyword>
<keyword evidence="4" id="KW-0805">Transcription regulation</keyword>
<sequence length="530" mass="60370">MISLWIVLVSCMADVMQGRGHGGDGAEDPPPPGVLAEVIMKQIVIDAPRKTRRKAKNKKLTHAVSLSGRPLTIPFDVNATFTPVGELNDWFTREVGIYMWEHIAFDKTSWKYVSSAEKNALYEHLKLSFDLDEIERGCESAQKKGGIEAALLKRYRDRKAMAKQHFIKNGGYDDEEKARANPPEGMYAENWKKAVDFFLSDTHKKRSSSNAEVRQKQLYTNRGGTSAYSSYCYKNNKSRLEAFHNAHTGKDGIFDSEIAERHYSDLKAEFQNQIGPNSDGEFDEESSAAHPKEVAVFEKVMGVRRGHTRGIGRKQSSNPVQPLKKIKRPNQQHNESSFVFPFKLDDQNPQPQSSKNQHMISFKPHDNNTCHDHDHDHDSDHYHPLRNKRTVVKLYRGVRQRQWGKWVAEIRLPRSRNRRWLGTFDTGVEAALAYDHEAFKLRGTKARLNFPHLFVKDSKQVSVSSLQPCVDQEVNPLVNGSCGLEQAGSSIDDGMNRFEPIDGLFEWETREDGVTSNGDGFIWDNFETFS</sequence>
<evidence type="ECO:0000256" key="11">
    <source>
        <dbReference type="SAM" id="SignalP"/>
    </source>
</evidence>
<dbReference type="Pfam" id="PF00847">
    <property type="entry name" value="AP2"/>
    <property type="match status" value="1"/>
</dbReference>
<evidence type="ECO:0000256" key="6">
    <source>
        <dbReference type="ARBA" id="ARBA00023159"/>
    </source>
</evidence>
<gene>
    <name evidence="13" type="ORF">E3N88_34726</name>
</gene>
<keyword evidence="8" id="KW-0539">Nucleus</keyword>
<keyword evidence="6" id="KW-0010">Activator</keyword>
<dbReference type="Pfam" id="PF03004">
    <property type="entry name" value="Transposase_24"/>
    <property type="match status" value="1"/>
</dbReference>
<comment type="caution">
    <text evidence="13">The sequence shown here is derived from an EMBL/GenBank/DDBJ whole genome shotgun (WGS) entry which is preliminary data.</text>
</comment>
<evidence type="ECO:0000256" key="7">
    <source>
        <dbReference type="ARBA" id="ARBA00023163"/>
    </source>
</evidence>
<comment type="similarity">
    <text evidence="9">Belongs to the AP2/ERF transcription factor family. ERF subfamily.</text>
</comment>
<keyword evidence="11" id="KW-0732">Signal</keyword>
<feature type="signal peptide" evidence="11">
    <location>
        <begin position="1"/>
        <end position="18"/>
    </location>
</feature>
<keyword evidence="7" id="KW-0804">Transcription</keyword>
<dbReference type="InterPro" id="IPR051758">
    <property type="entry name" value="ERF/AP2-like"/>
</dbReference>
<dbReference type="PROSITE" id="PS51032">
    <property type="entry name" value="AP2_ERF"/>
    <property type="match status" value="1"/>
</dbReference>
<dbReference type="Proteomes" id="UP000326396">
    <property type="component" value="Linkage Group LG7"/>
</dbReference>
<evidence type="ECO:0000256" key="9">
    <source>
        <dbReference type="ARBA" id="ARBA00024343"/>
    </source>
</evidence>
<dbReference type="InterPro" id="IPR036955">
    <property type="entry name" value="AP2/ERF_dom_sf"/>
</dbReference>
<feature type="region of interest" description="Disordered" evidence="10">
    <location>
        <begin position="308"/>
        <end position="384"/>
    </location>
</feature>
<evidence type="ECO:0000256" key="3">
    <source>
        <dbReference type="ARBA" id="ARBA00022821"/>
    </source>
</evidence>
<dbReference type="EMBL" id="SZYD01000017">
    <property type="protein sequence ID" value="KAD3066846.1"/>
    <property type="molecule type" value="Genomic_DNA"/>
</dbReference>
<feature type="domain" description="AP2/ERF" evidence="12">
    <location>
        <begin position="394"/>
        <end position="451"/>
    </location>
</feature>
<reference evidence="13 14" key="1">
    <citation type="submission" date="2019-05" db="EMBL/GenBank/DDBJ databases">
        <title>Mikania micrantha, genome provides insights into the molecular mechanism of rapid growth.</title>
        <authorList>
            <person name="Liu B."/>
        </authorList>
    </citation>
    <scope>NUCLEOTIDE SEQUENCE [LARGE SCALE GENOMIC DNA]</scope>
    <source>
        <strain evidence="13">NLD-2019</strain>
        <tissue evidence="13">Leaf</tissue>
    </source>
</reference>
<dbReference type="OrthoDB" id="1700553at2759"/>
<dbReference type="InterPro" id="IPR004252">
    <property type="entry name" value="Probable_transposase_24"/>
</dbReference>
<feature type="chain" id="PRO_5024419869" description="AP2/ERF domain-containing protein" evidence="11">
    <location>
        <begin position="19"/>
        <end position="530"/>
    </location>
</feature>
<evidence type="ECO:0000256" key="2">
    <source>
        <dbReference type="ARBA" id="ARBA00022745"/>
    </source>
</evidence>
<protein>
    <recommendedName>
        <fullName evidence="12">AP2/ERF domain-containing protein</fullName>
    </recommendedName>
</protein>
<dbReference type="GO" id="GO:0006952">
    <property type="term" value="P:defense response"/>
    <property type="evidence" value="ECO:0007669"/>
    <property type="project" value="UniProtKB-KW"/>
</dbReference>
<dbReference type="InterPro" id="IPR016177">
    <property type="entry name" value="DNA-bd_dom_sf"/>
</dbReference>
<dbReference type="PANTHER" id="PTHR31657">
    <property type="entry name" value="ETHYLENE-RESPONSIVE TRANSCRIPTION FACTOR ERF061"/>
    <property type="match status" value="1"/>
</dbReference>
<dbReference type="FunFam" id="3.30.730.10:FF:000001">
    <property type="entry name" value="Ethylene-responsive transcription factor 2"/>
    <property type="match status" value="1"/>
</dbReference>
<feature type="compositionally biased region" description="Basic and acidic residues" evidence="10">
    <location>
        <begin position="363"/>
        <end position="383"/>
    </location>
</feature>
<dbReference type="PANTHER" id="PTHR31657:SF20">
    <property type="entry name" value="ETHYLENE-RESPONSIVE TRANSCRIPTION FACTOR ERF061"/>
    <property type="match status" value="1"/>
</dbReference>
<dbReference type="GO" id="GO:0009873">
    <property type="term" value="P:ethylene-activated signaling pathway"/>
    <property type="evidence" value="ECO:0007669"/>
    <property type="project" value="UniProtKB-KW"/>
</dbReference>
<evidence type="ECO:0000256" key="8">
    <source>
        <dbReference type="ARBA" id="ARBA00023242"/>
    </source>
</evidence>
<feature type="compositionally biased region" description="Polar residues" evidence="10">
    <location>
        <begin position="347"/>
        <end position="359"/>
    </location>
</feature>
<dbReference type="GO" id="GO:0003700">
    <property type="term" value="F:DNA-binding transcription factor activity"/>
    <property type="evidence" value="ECO:0007669"/>
    <property type="project" value="InterPro"/>
</dbReference>
<dbReference type="GO" id="GO:0005634">
    <property type="term" value="C:nucleus"/>
    <property type="evidence" value="ECO:0007669"/>
    <property type="project" value="UniProtKB-SubCell"/>
</dbReference>
<accession>A0A5N6LZT8</accession>